<evidence type="ECO:0000313" key="2">
    <source>
        <dbReference type="Proteomes" id="UP000238823"/>
    </source>
</evidence>
<organism evidence="1 2">
    <name type="scientific">Enhygromyxa salina</name>
    <dbReference type="NCBI Taxonomy" id="215803"/>
    <lineage>
        <taxon>Bacteria</taxon>
        <taxon>Pseudomonadati</taxon>
        <taxon>Myxococcota</taxon>
        <taxon>Polyangia</taxon>
        <taxon>Nannocystales</taxon>
        <taxon>Nannocystaceae</taxon>
        <taxon>Enhygromyxa</taxon>
    </lineage>
</organism>
<comment type="caution">
    <text evidence="1">The sequence shown here is derived from an EMBL/GenBank/DDBJ whole genome shotgun (WGS) entry which is preliminary data.</text>
</comment>
<name>A0A2S9YJ78_9BACT</name>
<dbReference type="Proteomes" id="UP000238823">
    <property type="component" value="Unassembled WGS sequence"/>
</dbReference>
<evidence type="ECO:0008006" key="3">
    <source>
        <dbReference type="Google" id="ProtNLM"/>
    </source>
</evidence>
<dbReference type="EMBL" id="PVNL01000097">
    <property type="protein sequence ID" value="PRQ05154.1"/>
    <property type="molecule type" value="Genomic_DNA"/>
</dbReference>
<dbReference type="AlphaFoldDB" id="A0A2S9YJ78"/>
<reference evidence="1 2" key="1">
    <citation type="submission" date="2018-03" db="EMBL/GenBank/DDBJ databases">
        <title>Draft Genome Sequences of the Obligatory Marine Myxobacteria Enhygromyxa salina SWB007.</title>
        <authorList>
            <person name="Poehlein A."/>
            <person name="Moghaddam J.A."/>
            <person name="Harms H."/>
            <person name="Alanjari M."/>
            <person name="Koenig G.M."/>
            <person name="Daniel R."/>
            <person name="Schaeberle T.F."/>
        </authorList>
    </citation>
    <scope>NUCLEOTIDE SEQUENCE [LARGE SCALE GENOMIC DNA]</scope>
    <source>
        <strain evidence="1 2">SWB007</strain>
    </source>
</reference>
<gene>
    <name evidence="1" type="ORF">ENSA7_47830</name>
</gene>
<proteinExistence type="predicted"/>
<dbReference type="RefSeq" id="WP_106091695.1">
    <property type="nucleotide sequence ID" value="NZ_PVNL01000097.1"/>
</dbReference>
<sequence>MGADRVIFDLSPWLPRPEWDPVAREIDRVAPSLIRDRPERDRSYFSASDQTSSHQTIYLRQRHCKAGLLRRRKHLEQIHADTEALDHFPLVEAYIQQQLRGRIFAEIGRAFLIVDQPGQDGILHRDHDFDDLAGNFVWLRTSSAKQLIVHAPAAEAARVATHACWFDERRHHQALDSTAAHQRVSLRVDGVFVAPLLEATRPYLLRPLRPHTPKRPAGHGAR</sequence>
<evidence type="ECO:0000313" key="1">
    <source>
        <dbReference type="EMBL" id="PRQ05154.1"/>
    </source>
</evidence>
<accession>A0A2S9YJ78</accession>
<protein>
    <recommendedName>
        <fullName evidence="3">Aspartyl/asparaginy/proline hydroxylase domain-containing protein</fullName>
    </recommendedName>
</protein>